<organism evidence="1 2">
    <name type="scientific">Streptosporangium saharense</name>
    <dbReference type="NCBI Taxonomy" id="1706840"/>
    <lineage>
        <taxon>Bacteria</taxon>
        <taxon>Bacillati</taxon>
        <taxon>Actinomycetota</taxon>
        <taxon>Actinomycetes</taxon>
        <taxon>Streptosporangiales</taxon>
        <taxon>Streptosporangiaceae</taxon>
        <taxon>Streptosporangium</taxon>
    </lineage>
</organism>
<evidence type="ECO:0000313" key="1">
    <source>
        <dbReference type="EMBL" id="MBB4917446.1"/>
    </source>
</evidence>
<accession>A0A7W7VNZ9</accession>
<dbReference type="EMBL" id="JACHJP010000004">
    <property type="protein sequence ID" value="MBB4917446.1"/>
    <property type="molecule type" value="Genomic_DNA"/>
</dbReference>
<proteinExistence type="predicted"/>
<dbReference type="Proteomes" id="UP000552644">
    <property type="component" value="Unassembled WGS sequence"/>
</dbReference>
<evidence type="ECO:0000313" key="2">
    <source>
        <dbReference type="Proteomes" id="UP000552644"/>
    </source>
</evidence>
<keyword evidence="2" id="KW-1185">Reference proteome</keyword>
<reference evidence="1 2" key="1">
    <citation type="submission" date="2020-08" db="EMBL/GenBank/DDBJ databases">
        <title>Genomic Encyclopedia of Type Strains, Phase III (KMG-III): the genomes of soil and plant-associated and newly described type strains.</title>
        <authorList>
            <person name="Whitman W."/>
        </authorList>
    </citation>
    <scope>NUCLEOTIDE SEQUENCE [LARGE SCALE GENOMIC DNA]</scope>
    <source>
        <strain evidence="1 2">CECT 8840</strain>
    </source>
</reference>
<comment type="caution">
    <text evidence="1">The sequence shown here is derived from an EMBL/GenBank/DDBJ whole genome shotgun (WGS) entry which is preliminary data.</text>
</comment>
<gene>
    <name evidence="1" type="ORF">FHS44_004554</name>
</gene>
<name>A0A7W7VNZ9_9ACTN</name>
<protein>
    <submittedName>
        <fullName evidence="1">Uncharacterized protein</fullName>
    </submittedName>
</protein>
<sequence length="117" mass="12808">MVASPLADQCRIDIEAAICDADWEGVGNLPSRHECLEEIVERGWLNCWLLANLLVRSHGTLQGVCFLVPVSDQYSTDPADSPRTIRIFDIDVPTNLETARVLGVSDSTPTEAELVVS</sequence>
<dbReference type="RefSeq" id="WP_184718002.1">
    <property type="nucleotide sequence ID" value="NZ_JACHJP010000004.1"/>
</dbReference>
<dbReference type="AlphaFoldDB" id="A0A7W7VNZ9"/>